<sequence length="332" mass="38316">MMPGIIKFWLEFSTMPISASSKQSKSPTSPPMTQRVARTFAASVAPLLEKARPRVGQGIVLFHDKHTRAFKSMKDQIELEEEINPHIPTMSPLHLGGVSNPIDLFAYQSLKHQRKRKPDSNCIKSSYDIGVKTFQADKYRKGACEKPRKVGAKWTNKHIAPDEKVETFELDYDGKHDRWNGYDVSAYALVIERYEERDEGRRQYQKEQLEKLVDDDDLRVDEARVHENKQMDFDKVEKRVHTTGGGSTGTINVPFPWACRNLRNREDTAKYLLNLDVNSVHYDPKTRSMQKDPLPDAERNEKFYGGDNQCRNSGQGLEFKQLKIHAWESFEK</sequence>
<keyword evidence="10" id="KW-1185">Reference proteome</keyword>
<dbReference type="EMBL" id="KE343920">
    <property type="protein sequence ID" value="EXB46021.1"/>
    <property type="molecule type" value="Genomic_DNA"/>
</dbReference>
<dbReference type="InterPro" id="IPR039974">
    <property type="entry name" value="Splicing_factor_SLU7"/>
</dbReference>
<evidence type="ECO:0000256" key="6">
    <source>
        <dbReference type="ARBA" id="ARBA00023242"/>
    </source>
</evidence>
<comment type="function">
    <text evidence="7">Involved in pre-mRNA splicing.</text>
</comment>
<reference evidence="10" key="1">
    <citation type="submission" date="2013-01" db="EMBL/GenBank/DDBJ databases">
        <title>Draft Genome Sequence of a Mulberry Tree, Morus notabilis C.K. Schneid.</title>
        <authorList>
            <person name="He N."/>
            <person name="Zhao S."/>
        </authorList>
    </citation>
    <scope>NUCLEOTIDE SEQUENCE</scope>
</reference>
<organism evidence="9 10">
    <name type="scientific">Morus notabilis</name>
    <dbReference type="NCBI Taxonomy" id="981085"/>
    <lineage>
        <taxon>Eukaryota</taxon>
        <taxon>Viridiplantae</taxon>
        <taxon>Streptophyta</taxon>
        <taxon>Embryophyta</taxon>
        <taxon>Tracheophyta</taxon>
        <taxon>Spermatophyta</taxon>
        <taxon>Magnoliopsida</taxon>
        <taxon>eudicotyledons</taxon>
        <taxon>Gunneridae</taxon>
        <taxon>Pentapetalae</taxon>
        <taxon>rosids</taxon>
        <taxon>fabids</taxon>
        <taxon>Rosales</taxon>
        <taxon>Moraceae</taxon>
        <taxon>Moreae</taxon>
        <taxon>Morus</taxon>
    </lineage>
</organism>
<dbReference type="AlphaFoldDB" id="W9QPM0"/>
<evidence type="ECO:0000256" key="2">
    <source>
        <dbReference type="ARBA" id="ARBA00007203"/>
    </source>
</evidence>
<dbReference type="GO" id="GO:0005681">
    <property type="term" value="C:spliceosomal complex"/>
    <property type="evidence" value="ECO:0007669"/>
    <property type="project" value="UniProtKB-UniRule"/>
</dbReference>
<protein>
    <recommendedName>
        <fullName evidence="7">Pre-mRNA-splicing factor SLU7</fullName>
    </recommendedName>
</protein>
<comment type="subcellular location">
    <subcellularLocation>
        <location evidence="1 7">Nucleus</location>
    </subcellularLocation>
</comment>
<dbReference type="InterPro" id="IPR021715">
    <property type="entry name" value="Slu7_dom"/>
</dbReference>
<dbReference type="PANTHER" id="PTHR12942:SF2">
    <property type="entry name" value="PRE-MRNA-SPLICING FACTOR SLU7"/>
    <property type="match status" value="1"/>
</dbReference>
<comment type="similarity">
    <text evidence="2 7">Belongs to the SLU7 family.</text>
</comment>
<evidence type="ECO:0000259" key="8">
    <source>
        <dbReference type="Pfam" id="PF11708"/>
    </source>
</evidence>
<evidence type="ECO:0000313" key="10">
    <source>
        <dbReference type="Proteomes" id="UP000030645"/>
    </source>
</evidence>
<evidence type="ECO:0000256" key="4">
    <source>
        <dbReference type="ARBA" id="ARBA00022728"/>
    </source>
</evidence>
<keyword evidence="4 7" id="KW-0747">Spliceosome</keyword>
<feature type="domain" description="Pre-mRNA-splicing factor SLU7" evidence="8">
    <location>
        <begin position="170"/>
        <end position="331"/>
    </location>
</feature>
<gene>
    <name evidence="9" type="ORF">L484_015882</name>
</gene>
<dbReference type="Pfam" id="PF11708">
    <property type="entry name" value="Slu7"/>
    <property type="match status" value="1"/>
</dbReference>
<accession>W9QPM0</accession>
<dbReference type="eggNOG" id="KOG2560">
    <property type="taxonomic scope" value="Eukaryota"/>
</dbReference>
<evidence type="ECO:0000256" key="3">
    <source>
        <dbReference type="ARBA" id="ARBA00022664"/>
    </source>
</evidence>
<evidence type="ECO:0000256" key="1">
    <source>
        <dbReference type="ARBA" id="ARBA00004123"/>
    </source>
</evidence>
<dbReference type="STRING" id="981085.W9QPM0"/>
<evidence type="ECO:0000256" key="7">
    <source>
        <dbReference type="RuleBase" id="RU367071"/>
    </source>
</evidence>
<dbReference type="GO" id="GO:0030628">
    <property type="term" value="F:pre-mRNA 3'-splice site binding"/>
    <property type="evidence" value="ECO:0007669"/>
    <property type="project" value="UniProtKB-UniRule"/>
</dbReference>
<comment type="subunit">
    <text evidence="7">Associated with the spliceosome.</text>
</comment>
<keyword evidence="3 7" id="KW-0507">mRNA processing</keyword>
<name>W9QPM0_9ROSA</name>
<proteinExistence type="inferred from homology"/>
<dbReference type="Proteomes" id="UP000030645">
    <property type="component" value="Unassembled WGS sequence"/>
</dbReference>
<keyword evidence="6 7" id="KW-0539">Nucleus</keyword>
<keyword evidence="5 7" id="KW-0508">mRNA splicing</keyword>
<dbReference type="PANTHER" id="PTHR12942">
    <property type="entry name" value="STEP II SPLICING FACTOR SLU7"/>
    <property type="match status" value="1"/>
</dbReference>
<evidence type="ECO:0000256" key="5">
    <source>
        <dbReference type="ARBA" id="ARBA00023187"/>
    </source>
</evidence>
<dbReference type="GO" id="GO:0000398">
    <property type="term" value="P:mRNA splicing, via spliceosome"/>
    <property type="evidence" value="ECO:0007669"/>
    <property type="project" value="UniProtKB-UniRule"/>
</dbReference>
<evidence type="ECO:0000313" key="9">
    <source>
        <dbReference type="EMBL" id="EXB46021.1"/>
    </source>
</evidence>